<dbReference type="InterPro" id="IPR043038">
    <property type="entry name" value="VbhA_sf"/>
</dbReference>
<protein>
    <submittedName>
        <fullName evidence="1">Uncharacterized protein</fullName>
    </submittedName>
</protein>
<evidence type="ECO:0000313" key="1">
    <source>
        <dbReference type="EMBL" id="MCB5364697.1"/>
    </source>
</evidence>
<comment type="caution">
    <text evidence="1">The sequence shown here is derived from an EMBL/GenBank/DDBJ whole genome shotgun (WGS) entry which is preliminary data.</text>
</comment>
<proteinExistence type="predicted"/>
<dbReference type="Proteomes" id="UP000776983">
    <property type="component" value="Unassembled WGS sequence"/>
</dbReference>
<name>A0ABS8CFU5_9BURK</name>
<sequence length="63" mass="7161">MDNWAIDLQLQVRNVVGSLRIEGLELDTTARQCLSALQSQALSTEQAIELFKRSIHVTHEVQR</sequence>
<accession>A0ABS8CFU5</accession>
<keyword evidence="2" id="KW-1185">Reference proteome</keyword>
<organism evidence="1 2">
    <name type="scientific">Mesopusillimonas faecipullorum</name>
    <dbReference type="NCBI Taxonomy" id="2755040"/>
    <lineage>
        <taxon>Bacteria</taxon>
        <taxon>Pseudomonadati</taxon>
        <taxon>Pseudomonadota</taxon>
        <taxon>Betaproteobacteria</taxon>
        <taxon>Burkholderiales</taxon>
        <taxon>Alcaligenaceae</taxon>
        <taxon>Mesopusillimonas</taxon>
    </lineage>
</organism>
<evidence type="ECO:0000313" key="2">
    <source>
        <dbReference type="Proteomes" id="UP000776983"/>
    </source>
</evidence>
<dbReference type="EMBL" id="JACDXW010000007">
    <property type="protein sequence ID" value="MCB5364697.1"/>
    <property type="molecule type" value="Genomic_DNA"/>
</dbReference>
<reference evidence="1 2" key="1">
    <citation type="submission" date="2020-07" db="EMBL/GenBank/DDBJ databases">
        <title>Pusillimonas sp. nov., isolated from poultry manure in Taiwan.</title>
        <authorList>
            <person name="Lin S.-Y."/>
            <person name="Tang Y.-S."/>
            <person name="Young C.-C."/>
        </authorList>
    </citation>
    <scope>NUCLEOTIDE SEQUENCE [LARGE SCALE GENOMIC DNA]</scope>
    <source>
        <strain evidence="1 2">CC-YST705</strain>
    </source>
</reference>
<gene>
    <name evidence="1" type="ORF">H0484_13150</name>
</gene>
<dbReference type="RefSeq" id="WP_226955108.1">
    <property type="nucleotide sequence ID" value="NZ_JACDXW010000007.1"/>
</dbReference>
<dbReference type="Gene3D" id="1.10.8.1050">
    <property type="entry name" value="Antitoxin VbhA-like"/>
    <property type="match status" value="1"/>
</dbReference>